<dbReference type="RefSeq" id="XP_041561510.1">
    <property type="nucleotide sequence ID" value="XM_041695818.1"/>
</dbReference>
<dbReference type="EMBL" id="AP024449">
    <property type="protein sequence ID" value="BCS29324.1"/>
    <property type="molecule type" value="Genomic_DNA"/>
</dbReference>
<reference evidence="1" key="1">
    <citation type="submission" date="2021-01" db="EMBL/GenBank/DDBJ databases">
        <authorList>
            <consortium name="Aspergillus puulaauensis MK2 genome sequencing consortium"/>
            <person name="Kazuki M."/>
            <person name="Futagami T."/>
        </authorList>
    </citation>
    <scope>NUCLEOTIDE SEQUENCE</scope>
    <source>
        <strain evidence="1">MK2</strain>
    </source>
</reference>
<evidence type="ECO:0000313" key="2">
    <source>
        <dbReference type="Proteomes" id="UP000654913"/>
    </source>
</evidence>
<evidence type="ECO:0000313" key="1">
    <source>
        <dbReference type="EMBL" id="BCS29324.1"/>
    </source>
</evidence>
<proteinExistence type="predicted"/>
<dbReference type="GeneID" id="64979321"/>
<accession>A0A7R7XZ64</accession>
<sequence>MSVYTSVIVLSPYDDDDEDEEEKRSNIFSISAQHPDDDTVKGQYREIAKRMETLLEKCEDKDKGTAGGEIRNRISHLRVQYDDEECSVKKPDNF</sequence>
<gene>
    <name evidence="1" type="ORF">APUU_70894A</name>
</gene>
<dbReference type="Proteomes" id="UP000654913">
    <property type="component" value="Chromosome 7"/>
</dbReference>
<dbReference type="AlphaFoldDB" id="A0A7R7XZ64"/>
<dbReference type="KEGG" id="apuu:APUU_70894A"/>
<organism evidence="1 2">
    <name type="scientific">Aspergillus puulaauensis</name>
    <dbReference type="NCBI Taxonomy" id="1220207"/>
    <lineage>
        <taxon>Eukaryota</taxon>
        <taxon>Fungi</taxon>
        <taxon>Dikarya</taxon>
        <taxon>Ascomycota</taxon>
        <taxon>Pezizomycotina</taxon>
        <taxon>Eurotiomycetes</taxon>
        <taxon>Eurotiomycetidae</taxon>
        <taxon>Eurotiales</taxon>
        <taxon>Aspergillaceae</taxon>
        <taxon>Aspergillus</taxon>
    </lineage>
</organism>
<keyword evidence="2" id="KW-1185">Reference proteome</keyword>
<name>A0A7R7XZ64_9EURO</name>
<protein>
    <submittedName>
        <fullName evidence="1">Uncharacterized protein</fullName>
    </submittedName>
</protein>
<reference evidence="1" key="2">
    <citation type="submission" date="2021-02" db="EMBL/GenBank/DDBJ databases">
        <title>Aspergillus puulaauensis MK2 genome sequence.</title>
        <authorList>
            <person name="Futagami T."/>
            <person name="Mori K."/>
            <person name="Kadooka C."/>
            <person name="Tanaka T."/>
        </authorList>
    </citation>
    <scope>NUCLEOTIDE SEQUENCE</scope>
    <source>
        <strain evidence="1">MK2</strain>
    </source>
</reference>